<gene>
    <name evidence="1" type="ORF">R1sor_003408</name>
</gene>
<dbReference type="AlphaFoldDB" id="A0ABD3H362"/>
<dbReference type="EMBL" id="JBJQOH010000006">
    <property type="protein sequence ID" value="KAL3685386.1"/>
    <property type="molecule type" value="Genomic_DNA"/>
</dbReference>
<protein>
    <submittedName>
        <fullName evidence="1">Uncharacterized protein</fullName>
    </submittedName>
</protein>
<evidence type="ECO:0000313" key="1">
    <source>
        <dbReference type="EMBL" id="KAL3685386.1"/>
    </source>
</evidence>
<name>A0ABD3H362_9MARC</name>
<dbReference type="Proteomes" id="UP001633002">
    <property type="component" value="Unassembled WGS sequence"/>
</dbReference>
<sequence length="321" mass="36080">MSKCQQNLKKRNIWSDLPVFLKQTAFLGVRSLGFPPNAKLARASAVFSASSSPSCLISLLQLLRQLKEEESIIATTEDVDFLTFRLKENLQDFNALMIFDDVSGDDRSSLVEKLVIPSAKNVKYLFTSQESRGWHGFQCVYKIDRITVAVALEIIAKRIGLPSDSIPEPDKGIILEIIKATDFHPLALASIAAAVQKNEKGRVDPSEWKEVKKNLLSYLTDERGVDVFGKSYLPGSVFAAMMLAVQGLHRENKRLFTALCILALFERPFPKKVPLFLLLSTKSRLSEHFIRVMKNLEDRGFVDSDSLHRIDRRQGGILLSI</sequence>
<reference evidence="1 2" key="1">
    <citation type="submission" date="2024-09" db="EMBL/GenBank/DDBJ databases">
        <title>Chromosome-scale assembly of Riccia sorocarpa.</title>
        <authorList>
            <person name="Paukszto L."/>
        </authorList>
    </citation>
    <scope>NUCLEOTIDE SEQUENCE [LARGE SCALE GENOMIC DNA]</scope>
    <source>
        <strain evidence="1">LP-2024</strain>
        <tissue evidence="1">Aerial parts of the thallus</tissue>
    </source>
</reference>
<comment type="caution">
    <text evidence="1">The sequence shown here is derived from an EMBL/GenBank/DDBJ whole genome shotgun (WGS) entry which is preliminary data.</text>
</comment>
<accession>A0ABD3H362</accession>
<dbReference type="InterPro" id="IPR027417">
    <property type="entry name" value="P-loop_NTPase"/>
</dbReference>
<evidence type="ECO:0000313" key="2">
    <source>
        <dbReference type="Proteomes" id="UP001633002"/>
    </source>
</evidence>
<proteinExistence type="predicted"/>
<dbReference type="SUPFAM" id="SSF52540">
    <property type="entry name" value="P-loop containing nucleoside triphosphate hydrolases"/>
    <property type="match status" value="1"/>
</dbReference>
<keyword evidence="2" id="KW-1185">Reference proteome</keyword>
<organism evidence="1 2">
    <name type="scientific">Riccia sorocarpa</name>
    <dbReference type="NCBI Taxonomy" id="122646"/>
    <lineage>
        <taxon>Eukaryota</taxon>
        <taxon>Viridiplantae</taxon>
        <taxon>Streptophyta</taxon>
        <taxon>Embryophyta</taxon>
        <taxon>Marchantiophyta</taxon>
        <taxon>Marchantiopsida</taxon>
        <taxon>Marchantiidae</taxon>
        <taxon>Marchantiales</taxon>
        <taxon>Ricciaceae</taxon>
        <taxon>Riccia</taxon>
    </lineage>
</organism>